<keyword evidence="2" id="KW-1185">Reference proteome</keyword>
<reference evidence="1 2" key="1">
    <citation type="submission" date="2020-09" db="EMBL/GenBank/DDBJ databases">
        <title>De no assembly of potato wild relative species, Solanum commersonii.</title>
        <authorList>
            <person name="Cho K."/>
        </authorList>
    </citation>
    <scope>NUCLEOTIDE SEQUENCE [LARGE SCALE GENOMIC DNA]</scope>
    <source>
        <strain evidence="1">LZ3.2</strain>
        <tissue evidence="1">Leaf</tissue>
    </source>
</reference>
<comment type="caution">
    <text evidence="1">The sequence shown here is derived from an EMBL/GenBank/DDBJ whole genome shotgun (WGS) entry which is preliminary data.</text>
</comment>
<dbReference type="Proteomes" id="UP000824120">
    <property type="component" value="Chromosome 1"/>
</dbReference>
<accession>A0A9J6B4N5</accession>
<feature type="non-terminal residue" evidence="1">
    <location>
        <position position="1"/>
    </location>
</feature>
<gene>
    <name evidence="1" type="ORF">H5410_003435</name>
</gene>
<proteinExistence type="predicted"/>
<protein>
    <submittedName>
        <fullName evidence="1">Uncharacterized protein</fullName>
    </submittedName>
</protein>
<name>A0A9J6B4N5_SOLCO</name>
<evidence type="ECO:0000313" key="1">
    <source>
        <dbReference type="EMBL" id="KAG5631718.1"/>
    </source>
</evidence>
<dbReference type="EMBL" id="JACXVP010000001">
    <property type="protein sequence ID" value="KAG5631718.1"/>
    <property type="molecule type" value="Genomic_DNA"/>
</dbReference>
<dbReference type="AlphaFoldDB" id="A0A9J6B4N5"/>
<evidence type="ECO:0000313" key="2">
    <source>
        <dbReference type="Proteomes" id="UP000824120"/>
    </source>
</evidence>
<sequence length="97" mass="10621">MNPKVKGVLPYSKSLGASQAFTRYLTTLILDVQCLEVCSHVTSVEQACGETCRDSGQRPHPWYNGGCEIGHVAYERVSLSDGCYECGELGHYVHIVA</sequence>
<organism evidence="1 2">
    <name type="scientific">Solanum commersonii</name>
    <name type="common">Commerson's wild potato</name>
    <name type="synonym">Commerson's nightshade</name>
    <dbReference type="NCBI Taxonomy" id="4109"/>
    <lineage>
        <taxon>Eukaryota</taxon>
        <taxon>Viridiplantae</taxon>
        <taxon>Streptophyta</taxon>
        <taxon>Embryophyta</taxon>
        <taxon>Tracheophyta</taxon>
        <taxon>Spermatophyta</taxon>
        <taxon>Magnoliopsida</taxon>
        <taxon>eudicotyledons</taxon>
        <taxon>Gunneridae</taxon>
        <taxon>Pentapetalae</taxon>
        <taxon>asterids</taxon>
        <taxon>lamiids</taxon>
        <taxon>Solanales</taxon>
        <taxon>Solanaceae</taxon>
        <taxon>Solanoideae</taxon>
        <taxon>Solaneae</taxon>
        <taxon>Solanum</taxon>
    </lineage>
</organism>